<evidence type="ECO:0000256" key="1">
    <source>
        <dbReference type="SAM" id="Phobius"/>
    </source>
</evidence>
<proteinExistence type="predicted"/>
<sequence length="205" mass="24016">MKDKYSELIKELSDRELLFHLYLTQVILLVISSILGIILFDRFSDFLNLFIIHDWNIWLIGGIAGLLVVMLDITLMKLLPPAYYDDGGLNERIFRNRSVIHIAFIAAIVAFCEELLFRGVIQTHFGLVVSSVVFAVVHYRYIFNWFLFLNVIVLSFLIGYVFLITENLFVTMFMHFIIDFLLGIVIKYRNNTDSKREENFEKKES</sequence>
<evidence type="ECO:0000259" key="2">
    <source>
        <dbReference type="Pfam" id="PF02517"/>
    </source>
</evidence>
<evidence type="ECO:0000313" key="4">
    <source>
        <dbReference type="Proteomes" id="UP000681027"/>
    </source>
</evidence>
<dbReference type="RefSeq" id="WP_213102532.1">
    <property type="nucleotide sequence ID" value="NZ_JAGYPM010000003.1"/>
</dbReference>
<feature type="domain" description="CAAX prenyl protease 2/Lysostaphin resistance protein A-like" evidence="2">
    <location>
        <begin position="98"/>
        <end position="181"/>
    </location>
</feature>
<keyword evidence="4" id="KW-1185">Reference proteome</keyword>
<feature type="transmembrane region" description="Helical" evidence="1">
    <location>
        <begin position="169"/>
        <end position="186"/>
    </location>
</feature>
<feature type="transmembrane region" description="Helical" evidence="1">
    <location>
        <begin position="99"/>
        <end position="117"/>
    </location>
</feature>
<feature type="transmembrane region" description="Helical" evidence="1">
    <location>
        <begin position="146"/>
        <end position="163"/>
    </location>
</feature>
<keyword evidence="3" id="KW-0378">Hydrolase</keyword>
<keyword evidence="3" id="KW-0482">Metalloprotease</keyword>
<organism evidence="3 4">
    <name type="scientific">Cytobacillus citreus</name>
    <dbReference type="NCBI Taxonomy" id="2833586"/>
    <lineage>
        <taxon>Bacteria</taxon>
        <taxon>Bacillati</taxon>
        <taxon>Bacillota</taxon>
        <taxon>Bacilli</taxon>
        <taxon>Bacillales</taxon>
        <taxon>Bacillaceae</taxon>
        <taxon>Cytobacillus</taxon>
    </lineage>
</organism>
<gene>
    <name evidence="3" type="ORF">KHA94_12850</name>
</gene>
<feature type="transmembrane region" description="Helical" evidence="1">
    <location>
        <begin position="55"/>
        <end position="79"/>
    </location>
</feature>
<keyword evidence="3" id="KW-0645">Protease</keyword>
<name>A0ABS5NTA7_9BACI</name>
<comment type="caution">
    <text evidence="3">The sequence shown here is derived from an EMBL/GenBank/DDBJ whole genome shotgun (WGS) entry which is preliminary data.</text>
</comment>
<dbReference type="Proteomes" id="UP000681027">
    <property type="component" value="Unassembled WGS sequence"/>
</dbReference>
<keyword evidence="1" id="KW-1133">Transmembrane helix</keyword>
<dbReference type="GO" id="GO:0008237">
    <property type="term" value="F:metallopeptidase activity"/>
    <property type="evidence" value="ECO:0007669"/>
    <property type="project" value="UniProtKB-KW"/>
</dbReference>
<accession>A0ABS5NTA7</accession>
<keyword evidence="1" id="KW-0472">Membrane</keyword>
<dbReference type="EMBL" id="JAGYPM010000003">
    <property type="protein sequence ID" value="MBS4191071.1"/>
    <property type="molecule type" value="Genomic_DNA"/>
</dbReference>
<dbReference type="Pfam" id="PF02517">
    <property type="entry name" value="Rce1-like"/>
    <property type="match status" value="1"/>
</dbReference>
<feature type="transmembrane region" description="Helical" evidence="1">
    <location>
        <begin position="21"/>
        <end position="40"/>
    </location>
</feature>
<keyword evidence="1" id="KW-0812">Transmembrane</keyword>
<protein>
    <submittedName>
        <fullName evidence="3">CPBP family intramembrane metalloprotease</fullName>
    </submittedName>
</protein>
<evidence type="ECO:0000313" key="3">
    <source>
        <dbReference type="EMBL" id="MBS4191071.1"/>
    </source>
</evidence>
<feature type="transmembrane region" description="Helical" evidence="1">
    <location>
        <begin position="123"/>
        <end position="139"/>
    </location>
</feature>
<reference evidence="3 4" key="1">
    <citation type="submission" date="2021-05" db="EMBL/GenBank/DDBJ databases">
        <title>Novel Bacillus species.</title>
        <authorList>
            <person name="Liu G."/>
        </authorList>
    </citation>
    <scope>NUCLEOTIDE SEQUENCE [LARGE SCALE GENOMIC DNA]</scope>
    <source>
        <strain evidence="3 4">FJAT-49705</strain>
    </source>
</reference>
<dbReference type="InterPro" id="IPR003675">
    <property type="entry name" value="Rce1/LyrA-like_dom"/>
</dbReference>